<keyword evidence="2" id="KW-0436">Ligase</keyword>
<dbReference type="EMBL" id="SDEE01000055">
    <property type="protein sequence ID" value="RXW22983.1"/>
    <property type="molecule type" value="Genomic_DNA"/>
</dbReference>
<dbReference type="InterPro" id="IPR045851">
    <property type="entry name" value="AMP-bd_C_sf"/>
</dbReference>
<dbReference type="STRING" id="2316362.A0A4Q2DSG2"/>
<dbReference type="PROSITE" id="PS00455">
    <property type="entry name" value="AMP_BINDING"/>
    <property type="match status" value="1"/>
</dbReference>
<sequence length="683" mass="75925">MDYFTQSRLLWTPPRRSANQTGVEKFRRDINRMHGLKLATYDDLHKYSVENYGFWLDLWYYLRFISSVPPDPNRLFEPGRFPEVPIWFPGAKMNYAENLLRRRDDSIAIIEAGENQIITTYTYRQLYKKVEELAAALRLNGLQVGDRVAGIVTNSINAVVAAIAVASIGGMFSSTATDMGTQGILDRYSQIRPKFVIAETEVQYAGKVIDLLPKVRQVVSSLAGQGLQKAILLPSRVSGKILTLPDIQIATTLVEFLQTGDGRPLSFEQLPFSQPLFILYSSGTSGKPKCIVHTAGGVLMQTMKGLKLEKDLLPDDVYFQYTTTGWMMWTMMLSGIACEARTILYDGSPFYPDLPTYLKFIHDQGVAIMSTSPRFLSEIQGSGIDPLKIGSFESLKTMAVGGAVLTPAMFQWTHKTFGGNFYLVSISGGTDVCASFVTGSPALPTHAGEMQCKALGMKVEILDPSGNNIEDTAQPGELVTTRYHPSFPVGFWGDDEGKKFRESYFDMYPGIWRQGDFLVKNPKTKGLMVLGRSDGVLNPSGVRFGSAEIYSVLEEFSKAIDDSICVGQRRQEDKDERVLLFLKLRDGHKLTPAFLNKIRAAIRTKLSSRHVPSFIFDVAEIPYTVNGKKIEIAVKQIVSGSKMQPSGTVANPDSLKLYYKYQDIEQFAGTISSSSTRKAKAKL</sequence>
<evidence type="ECO:0000259" key="5">
    <source>
        <dbReference type="Pfam" id="PF00501"/>
    </source>
</evidence>
<dbReference type="PANTHER" id="PTHR42921:SF1">
    <property type="entry name" value="ACETOACETYL-COA SYNTHETASE"/>
    <property type="match status" value="1"/>
</dbReference>
<dbReference type="AlphaFoldDB" id="A0A4Q2DSG2"/>
<dbReference type="NCBIfam" id="TIGR01217">
    <property type="entry name" value="ac_ac_CoA_syn"/>
    <property type="match status" value="1"/>
</dbReference>
<gene>
    <name evidence="6" type="ORF">EST38_g2855</name>
</gene>
<dbReference type="GO" id="GO:0005524">
    <property type="term" value="F:ATP binding"/>
    <property type="evidence" value="ECO:0007669"/>
    <property type="project" value="UniProtKB-KW"/>
</dbReference>
<evidence type="ECO:0000256" key="3">
    <source>
        <dbReference type="ARBA" id="ARBA00022741"/>
    </source>
</evidence>
<dbReference type="InterPro" id="IPR005914">
    <property type="entry name" value="Acac_CoA_synth"/>
</dbReference>
<evidence type="ECO:0000313" key="6">
    <source>
        <dbReference type="EMBL" id="RXW22983.1"/>
    </source>
</evidence>
<dbReference type="PANTHER" id="PTHR42921">
    <property type="entry name" value="ACETOACETYL-COA SYNTHETASE"/>
    <property type="match status" value="1"/>
</dbReference>
<evidence type="ECO:0000313" key="7">
    <source>
        <dbReference type="Proteomes" id="UP000290288"/>
    </source>
</evidence>
<comment type="caution">
    <text evidence="6">The sequence shown here is derived from an EMBL/GenBank/DDBJ whole genome shotgun (WGS) entry which is preliminary data.</text>
</comment>
<proteinExistence type="inferred from homology"/>
<dbReference type="GO" id="GO:0006629">
    <property type="term" value="P:lipid metabolic process"/>
    <property type="evidence" value="ECO:0007669"/>
    <property type="project" value="InterPro"/>
</dbReference>
<evidence type="ECO:0000256" key="2">
    <source>
        <dbReference type="ARBA" id="ARBA00022598"/>
    </source>
</evidence>
<name>A0A4Q2DSG2_9AGAR</name>
<dbReference type="InterPro" id="IPR000873">
    <property type="entry name" value="AMP-dep_synth/lig_dom"/>
</dbReference>
<dbReference type="InterPro" id="IPR042099">
    <property type="entry name" value="ANL_N_sf"/>
</dbReference>
<dbReference type="Gene3D" id="3.30.300.30">
    <property type="match status" value="1"/>
</dbReference>
<dbReference type="Gene3D" id="3.40.50.12780">
    <property type="entry name" value="N-terminal domain of ligase-like"/>
    <property type="match status" value="1"/>
</dbReference>
<keyword evidence="7" id="KW-1185">Reference proteome</keyword>
<keyword evidence="4" id="KW-0067">ATP-binding</keyword>
<dbReference type="SUPFAM" id="SSF56801">
    <property type="entry name" value="Acetyl-CoA synthetase-like"/>
    <property type="match status" value="1"/>
</dbReference>
<protein>
    <recommendedName>
        <fullName evidence="5">AMP-dependent synthetase/ligase domain-containing protein</fullName>
    </recommendedName>
</protein>
<dbReference type="NCBIfam" id="NF002937">
    <property type="entry name" value="PRK03584.1"/>
    <property type="match status" value="1"/>
</dbReference>
<dbReference type="GO" id="GO:0030729">
    <property type="term" value="F:acetoacetate-CoA ligase activity"/>
    <property type="evidence" value="ECO:0007669"/>
    <property type="project" value="InterPro"/>
</dbReference>
<feature type="domain" description="AMP-dependent synthetase/ligase" evidence="5">
    <location>
        <begin position="101"/>
        <end position="480"/>
    </location>
</feature>
<dbReference type="OrthoDB" id="10253869at2759"/>
<evidence type="ECO:0000256" key="4">
    <source>
        <dbReference type="ARBA" id="ARBA00022840"/>
    </source>
</evidence>
<accession>A0A4Q2DSG2</accession>
<dbReference type="Pfam" id="PF00501">
    <property type="entry name" value="AMP-binding"/>
    <property type="match status" value="1"/>
</dbReference>
<reference evidence="6 7" key="1">
    <citation type="submission" date="2019-01" db="EMBL/GenBank/DDBJ databases">
        <title>Draft genome sequence of Psathyrella aberdarensis IHI B618.</title>
        <authorList>
            <person name="Buettner E."/>
            <person name="Kellner H."/>
        </authorList>
    </citation>
    <scope>NUCLEOTIDE SEQUENCE [LARGE SCALE GENOMIC DNA]</scope>
    <source>
        <strain evidence="6 7">IHI B618</strain>
    </source>
</reference>
<dbReference type="Proteomes" id="UP000290288">
    <property type="component" value="Unassembled WGS sequence"/>
</dbReference>
<evidence type="ECO:0000256" key="1">
    <source>
        <dbReference type="ARBA" id="ARBA00006432"/>
    </source>
</evidence>
<organism evidence="6 7">
    <name type="scientific">Candolleomyces aberdarensis</name>
    <dbReference type="NCBI Taxonomy" id="2316362"/>
    <lineage>
        <taxon>Eukaryota</taxon>
        <taxon>Fungi</taxon>
        <taxon>Dikarya</taxon>
        <taxon>Basidiomycota</taxon>
        <taxon>Agaricomycotina</taxon>
        <taxon>Agaricomycetes</taxon>
        <taxon>Agaricomycetidae</taxon>
        <taxon>Agaricales</taxon>
        <taxon>Agaricineae</taxon>
        <taxon>Psathyrellaceae</taxon>
        <taxon>Candolleomyces</taxon>
    </lineage>
</organism>
<keyword evidence="3" id="KW-0547">Nucleotide-binding</keyword>
<comment type="similarity">
    <text evidence="1">Belongs to the ATP-dependent AMP-binding enzyme family.</text>
</comment>
<dbReference type="InterPro" id="IPR020845">
    <property type="entry name" value="AMP-binding_CS"/>
</dbReference>